<evidence type="ECO:0008006" key="5">
    <source>
        <dbReference type="Google" id="ProtNLM"/>
    </source>
</evidence>
<organism evidence="3 4">
    <name type="scientific">Sphingomonas immobilis</name>
    <dbReference type="NCBI Taxonomy" id="3063997"/>
    <lineage>
        <taxon>Bacteria</taxon>
        <taxon>Pseudomonadati</taxon>
        <taxon>Pseudomonadota</taxon>
        <taxon>Alphaproteobacteria</taxon>
        <taxon>Sphingomonadales</taxon>
        <taxon>Sphingomonadaceae</taxon>
        <taxon>Sphingomonas</taxon>
    </lineage>
</organism>
<evidence type="ECO:0000313" key="3">
    <source>
        <dbReference type="EMBL" id="MDO7844092.1"/>
    </source>
</evidence>
<protein>
    <recommendedName>
        <fullName evidence="5">DUF3618 domain-containing protein</fullName>
    </recommendedName>
</protein>
<comment type="caution">
    <text evidence="3">The sequence shown here is derived from an EMBL/GenBank/DDBJ whole genome shotgun (WGS) entry which is preliminary data.</text>
</comment>
<feature type="compositionally biased region" description="Basic and acidic residues" evidence="1">
    <location>
        <begin position="10"/>
        <end position="32"/>
    </location>
</feature>
<keyword evidence="2" id="KW-0472">Membrane</keyword>
<keyword evidence="4" id="KW-1185">Reference proteome</keyword>
<keyword evidence="2" id="KW-1133">Transmembrane helix</keyword>
<dbReference type="Proteomes" id="UP001176468">
    <property type="component" value="Unassembled WGS sequence"/>
</dbReference>
<dbReference type="EMBL" id="JAUQSZ010000013">
    <property type="protein sequence ID" value="MDO7844092.1"/>
    <property type="molecule type" value="Genomic_DNA"/>
</dbReference>
<gene>
    <name evidence="3" type="ORF">Q5H94_17325</name>
</gene>
<reference evidence="3" key="1">
    <citation type="submission" date="2023-07" db="EMBL/GenBank/DDBJ databases">
        <authorList>
            <person name="Kim M.K."/>
        </authorList>
    </citation>
    <scope>NUCLEOTIDE SEQUENCE</scope>
    <source>
        <strain evidence="3">CA1-15</strain>
    </source>
</reference>
<proteinExistence type="predicted"/>
<feature type="transmembrane region" description="Helical" evidence="2">
    <location>
        <begin position="36"/>
        <end position="57"/>
    </location>
</feature>
<evidence type="ECO:0000313" key="4">
    <source>
        <dbReference type="Proteomes" id="UP001176468"/>
    </source>
</evidence>
<sequence length="62" mass="6517">MSDEINEIEEAARDAKRVRDAAAKSKPDPKGDHWPIAQVAIGVGVGSAAIAAAFLFANRGKK</sequence>
<evidence type="ECO:0000256" key="2">
    <source>
        <dbReference type="SAM" id="Phobius"/>
    </source>
</evidence>
<keyword evidence="2" id="KW-0812">Transmembrane</keyword>
<name>A0ABT9A2M1_9SPHN</name>
<feature type="region of interest" description="Disordered" evidence="1">
    <location>
        <begin position="1"/>
        <end position="32"/>
    </location>
</feature>
<dbReference type="RefSeq" id="WP_304562553.1">
    <property type="nucleotide sequence ID" value="NZ_JAUQSZ010000013.1"/>
</dbReference>
<accession>A0ABT9A2M1</accession>
<evidence type="ECO:0000256" key="1">
    <source>
        <dbReference type="SAM" id="MobiDB-lite"/>
    </source>
</evidence>